<evidence type="ECO:0000313" key="6">
    <source>
        <dbReference type="EMBL" id="QOQ88179.1"/>
    </source>
</evidence>
<dbReference type="AlphaFoldDB" id="A0A7M1LHW4"/>
<evidence type="ECO:0000256" key="4">
    <source>
        <dbReference type="PROSITE-ProRule" id="PRU00433"/>
    </source>
</evidence>
<keyword evidence="2 4" id="KW-0479">Metal-binding</keyword>
<evidence type="ECO:0000313" key="7">
    <source>
        <dbReference type="Proteomes" id="UP000594749"/>
    </source>
</evidence>
<proteinExistence type="predicted"/>
<dbReference type="Pfam" id="PF00034">
    <property type="entry name" value="Cytochrom_C"/>
    <property type="match status" value="1"/>
</dbReference>
<dbReference type="InterPro" id="IPR036909">
    <property type="entry name" value="Cyt_c-like_dom_sf"/>
</dbReference>
<keyword evidence="7" id="KW-1185">Reference proteome</keyword>
<dbReference type="GO" id="GO:0046872">
    <property type="term" value="F:metal ion binding"/>
    <property type="evidence" value="ECO:0007669"/>
    <property type="project" value="UniProtKB-KW"/>
</dbReference>
<organism evidence="6 7">
    <name type="scientific">Campylobacter corcagiensis</name>
    <dbReference type="NCBI Taxonomy" id="1448857"/>
    <lineage>
        <taxon>Bacteria</taxon>
        <taxon>Pseudomonadati</taxon>
        <taxon>Campylobacterota</taxon>
        <taxon>Epsilonproteobacteria</taxon>
        <taxon>Campylobacterales</taxon>
        <taxon>Campylobacteraceae</taxon>
        <taxon>Campylobacter</taxon>
    </lineage>
</organism>
<evidence type="ECO:0000256" key="1">
    <source>
        <dbReference type="ARBA" id="ARBA00022617"/>
    </source>
</evidence>
<dbReference type="InterPro" id="IPR009056">
    <property type="entry name" value="Cyt_c-like_dom"/>
</dbReference>
<feature type="domain" description="Cytochrome c" evidence="5">
    <location>
        <begin position="1"/>
        <end position="87"/>
    </location>
</feature>
<dbReference type="OrthoDB" id="5328547at2"/>
<evidence type="ECO:0000256" key="2">
    <source>
        <dbReference type="ARBA" id="ARBA00022723"/>
    </source>
</evidence>
<reference evidence="6 7" key="1">
    <citation type="submission" date="2020-10" db="EMBL/GenBank/DDBJ databases">
        <title>Campylobacter and Helicobacter PacBio genomes.</title>
        <authorList>
            <person name="Lane C."/>
        </authorList>
    </citation>
    <scope>NUCLEOTIDE SEQUENCE [LARGE SCALE GENOMIC DNA]</scope>
    <source>
        <strain evidence="6 7">2016D-0077</strain>
    </source>
</reference>
<accession>A0A7M1LHW4</accession>
<protein>
    <submittedName>
        <fullName evidence="6">Cytochrome C oxidase subunit III</fullName>
    </submittedName>
</protein>
<dbReference type="GO" id="GO:0020037">
    <property type="term" value="F:heme binding"/>
    <property type="evidence" value="ECO:0007669"/>
    <property type="project" value="InterPro"/>
</dbReference>
<name>A0A7M1LHW4_9BACT</name>
<evidence type="ECO:0000256" key="3">
    <source>
        <dbReference type="ARBA" id="ARBA00023004"/>
    </source>
</evidence>
<dbReference type="Gene3D" id="1.10.760.10">
    <property type="entry name" value="Cytochrome c-like domain"/>
    <property type="match status" value="1"/>
</dbReference>
<dbReference type="PROSITE" id="PS51007">
    <property type="entry name" value="CYTC"/>
    <property type="match status" value="1"/>
</dbReference>
<dbReference type="SUPFAM" id="SSF46626">
    <property type="entry name" value="Cytochrome c"/>
    <property type="match status" value="1"/>
</dbReference>
<gene>
    <name evidence="6" type="ORF">IMC76_06690</name>
</gene>
<dbReference type="EMBL" id="CP063078">
    <property type="protein sequence ID" value="QOQ88179.1"/>
    <property type="molecule type" value="Genomic_DNA"/>
</dbReference>
<dbReference type="Proteomes" id="UP000594749">
    <property type="component" value="Chromosome"/>
</dbReference>
<dbReference type="GO" id="GO:0009055">
    <property type="term" value="F:electron transfer activity"/>
    <property type="evidence" value="ECO:0007669"/>
    <property type="project" value="InterPro"/>
</dbReference>
<sequence length="91" mass="10186">MLYQNPRGIGCDKCHGKSGFGGVIAIYKEFNKTSGEKYDANLTTPNIINLTPQEFADGIMQSRGVMPSYFLTADEIVAIYKYLNKEKLNDK</sequence>
<evidence type="ECO:0000259" key="5">
    <source>
        <dbReference type="PROSITE" id="PS51007"/>
    </source>
</evidence>
<keyword evidence="1 4" id="KW-0349">Heme</keyword>
<keyword evidence="3 4" id="KW-0408">Iron</keyword>